<keyword evidence="3" id="KW-1185">Reference proteome</keyword>
<feature type="compositionally biased region" description="Polar residues" evidence="1">
    <location>
        <begin position="368"/>
        <end position="390"/>
    </location>
</feature>
<evidence type="ECO:0000313" key="3">
    <source>
        <dbReference type="Proteomes" id="UP000215335"/>
    </source>
</evidence>
<feature type="compositionally biased region" description="Low complexity" evidence="1">
    <location>
        <begin position="415"/>
        <end position="426"/>
    </location>
</feature>
<proteinExistence type="predicted"/>
<organism evidence="2 3">
    <name type="scientific">Trichomalopsis sarcophagae</name>
    <dbReference type="NCBI Taxonomy" id="543379"/>
    <lineage>
        <taxon>Eukaryota</taxon>
        <taxon>Metazoa</taxon>
        <taxon>Ecdysozoa</taxon>
        <taxon>Arthropoda</taxon>
        <taxon>Hexapoda</taxon>
        <taxon>Insecta</taxon>
        <taxon>Pterygota</taxon>
        <taxon>Neoptera</taxon>
        <taxon>Endopterygota</taxon>
        <taxon>Hymenoptera</taxon>
        <taxon>Apocrita</taxon>
        <taxon>Proctotrupomorpha</taxon>
        <taxon>Chalcidoidea</taxon>
        <taxon>Pteromalidae</taxon>
        <taxon>Pteromalinae</taxon>
        <taxon>Trichomalopsis</taxon>
    </lineage>
</organism>
<dbReference type="AlphaFoldDB" id="A0A232EMP9"/>
<feature type="compositionally biased region" description="Polar residues" evidence="1">
    <location>
        <begin position="403"/>
        <end position="414"/>
    </location>
</feature>
<evidence type="ECO:0000256" key="1">
    <source>
        <dbReference type="SAM" id="MobiDB-lite"/>
    </source>
</evidence>
<reference evidence="2 3" key="1">
    <citation type="journal article" date="2017" name="Curr. Biol.">
        <title>The Evolution of Venom by Co-option of Single-Copy Genes.</title>
        <authorList>
            <person name="Martinson E.O."/>
            <person name="Mrinalini"/>
            <person name="Kelkar Y.D."/>
            <person name="Chang C.H."/>
            <person name="Werren J.H."/>
        </authorList>
    </citation>
    <scope>NUCLEOTIDE SEQUENCE [LARGE SCALE GENOMIC DNA]</scope>
    <source>
        <strain evidence="2 3">Alberta</strain>
        <tissue evidence="2">Whole body</tissue>
    </source>
</reference>
<protein>
    <submittedName>
        <fullName evidence="2">Uncharacterized protein</fullName>
    </submittedName>
</protein>
<dbReference type="STRING" id="543379.A0A232EMP9"/>
<comment type="caution">
    <text evidence="2">The sequence shown here is derived from an EMBL/GenBank/DDBJ whole genome shotgun (WGS) entry which is preliminary data.</text>
</comment>
<name>A0A232EMP9_9HYME</name>
<sequence>MLLVTSIRLLSEKNPVQHISLAQVKLEEFVNRSSSLYGSFFVTLNVHNLIHITSNVERTGLNLNKLSAFPFESYLGEITSLIRLPIHVVAQYCKRLLEKKRYSNKICKKYKDFDIISQSKKETLKVSYQEATIRIKHPNNTVLLRNSNIVEIKKFLYVENILHIEIQHQKVIKCKNYHPCYYNQKYKCVNFRINVSKLKKKWCFPYTLVEFVTRGRTRKQWIEFNKTRQRGTTKFLTTIENEEDNRLLHDIVKNLSNPLESWTSDSVNILGDAASYEKAIQNISRLEVELRAFSLDSGEELEDRQSKILEEVKRQKLLKQSAALDDILAPPSKNVDSDNGNKPKSTFLNNDKKSTSMSTVKGPVDQDNVPTHLNQKISDNEPNNSPILSSEQHKKDSHKNFGASKNTNNGTAVFSSQLQNKNSSKSALMNRKKGPYVLNL</sequence>
<dbReference type="Proteomes" id="UP000215335">
    <property type="component" value="Unassembled WGS sequence"/>
</dbReference>
<dbReference type="EMBL" id="NNAY01003331">
    <property type="protein sequence ID" value="OXU19607.1"/>
    <property type="molecule type" value="Genomic_DNA"/>
</dbReference>
<gene>
    <name evidence="2" type="ORF">TSAR_004077</name>
</gene>
<feature type="compositionally biased region" description="Polar residues" evidence="1">
    <location>
        <begin position="342"/>
        <end position="359"/>
    </location>
</feature>
<evidence type="ECO:0000313" key="2">
    <source>
        <dbReference type="EMBL" id="OXU19607.1"/>
    </source>
</evidence>
<dbReference type="OrthoDB" id="10028922at2759"/>
<feature type="region of interest" description="Disordered" evidence="1">
    <location>
        <begin position="328"/>
        <end position="440"/>
    </location>
</feature>
<accession>A0A232EMP9</accession>